<protein>
    <submittedName>
        <fullName evidence="2">Uncharacterized protein</fullName>
    </submittedName>
</protein>
<reference evidence="2 3" key="1">
    <citation type="submission" date="2019-10" db="EMBL/GenBank/DDBJ databases">
        <title>Whole genome shotgun sequence of Acrocarpospora macrocephala NBRC 16266.</title>
        <authorList>
            <person name="Ichikawa N."/>
            <person name="Kimura A."/>
            <person name="Kitahashi Y."/>
            <person name="Komaki H."/>
            <person name="Oguchi A."/>
        </authorList>
    </citation>
    <scope>NUCLEOTIDE SEQUENCE [LARGE SCALE GENOMIC DNA]</scope>
    <source>
        <strain evidence="2 3">NBRC 16266</strain>
    </source>
</reference>
<dbReference type="AlphaFoldDB" id="A0A5M3WUU1"/>
<name>A0A5M3WUU1_9ACTN</name>
<sequence>MDPLDVEDVPFEERLDDFYGPSVSLARLKEHPSVATPADLLLRALEPPPIKIRHIPLLDLLRPAYRRLPSGVDEVLGDHHPDAVRDRGEGQGGA</sequence>
<evidence type="ECO:0000256" key="1">
    <source>
        <dbReference type="SAM" id="MobiDB-lite"/>
    </source>
</evidence>
<evidence type="ECO:0000313" key="2">
    <source>
        <dbReference type="EMBL" id="GES11051.1"/>
    </source>
</evidence>
<feature type="region of interest" description="Disordered" evidence="1">
    <location>
        <begin position="72"/>
        <end position="94"/>
    </location>
</feature>
<feature type="compositionally biased region" description="Basic and acidic residues" evidence="1">
    <location>
        <begin position="76"/>
        <end position="94"/>
    </location>
</feature>
<comment type="caution">
    <text evidence="2">The sequence shown here is derived from an EMBL/GenBank/DDBJ whole genome shotgun (WGS) entry which is preliminary data.</text>
</comment>
<dbReference type="EMBL" id="BLAE01000026">
    <property type="protein sequence ID" value="GES11051.1"/>
    <property type="molecule type" value="Genomic_DNA"/>
</dbReference>
<organism evidence="2 3">
    <name type="scientific">Acrocarpospora macrocephala</name>
    <dbReference type="NCBI Taxonomy" id="150177"/>
    <lineage>
        <taxon>Bacteria</taxon>
        <taxon>Bacillati</taxon>
        <taxon>Actinomycetota</taxon>
        <taxon>Actinomycetes</taxon>
        <taxon>Streptosporangiales</taxon>
        <taxon>Streptosporangiaceae</taxon>
        <taxon>Acrocarpospora</taxon>
    </lineage>
</organism>
<evidence type="ECO:0000313" key="3">
    <source>
        <dbReference type="Proteomes" id="UP000331127"/>
    </source>
</evidence>
<proteinExistence type="predicted"/>
<gene>
    <name evidence="2" type="ORF">Amac_046480</name>
</gene>
<accession>A0A5M3WUU1</accession>
<dbReference type="RefSeq" id="WP_155356438.1">
    <property type="nucleotide sequence ID" value="NZ_BAAAHL010000036.1"/>
</dbReference>
<dbReference type="Proteomes" id="UP000331127">
    <property type="component" value="Unassembled WGS sequence"/>
</dbReference>
<dbReference type="OrthoDB" id="188274at2"/>
<keyword evidence="3" id="KW-1185">Reference proteome</keyword>